<gene>
    <name evidence="1" type="ORF">H8718_11920</name>
</gene>
<dbReference type="AlphaFoldDB" id="A0A926ELE7"/>
<evidence type="ECO:0000313" key="1">
    <source>
        <dbReference type="EMBL" id="MBC8580232.1"/>
    </source>
</evidence>
<sequence>MNKIKDFTDAERAAYSQAYIDLIMNIEEIENFLSQEEVDKRFFKRKVHLIKDYLEKLDEADRLADGKGPLDFLKSDEQYKKDALKFKSGIIDDLNKLKLCHTCKCGSCVNECKFKSCHYCSYNSKVVGCDKERYYVTTGMAPITLYSNDEHRDVHFEVVGLLTDDFSNKHYIYLVERNNKENQHILEYCKYTNGSVDYLSIDEELLDKVYDIFVGFDCYE</sequence>
<accession>A0A926ELE7</accession>
<dbReference type="Proteomes" id="UP000655830">
    <property type="component" value="Unassembled WGS sequence"/>
</dbReference>
<dbReference type="RefSeq" id="WP_177668580.1">
    <property type="nucleotide sequence ID" value="NZ_JACRSY010000018.1"/>
</dbReference>
<organism evidence="1 2">
    <name type="scientific">Zhenhengia yiwuensis</name>
    <dbReference type="NCBI Taxonomy" id="2763666"/>
    <lineage>
        <taxon>Bacteria</taxon>
        <taxon>Bacillati</taxon>
        <taxon>Bacillota</taxon>
        <taxon>Clostridia</taxon>
        <taxon>Lachnospirales</taxon>
        <taxon>Lachnospiraceae</taxon>
        <taxon>Zhenhengia</taxon>
    </lineage>
</organism>
<proteinExistence type="predicted"/>
<evidence type="ECO:0000313" key="2">
    <source>
        <dbReference type="Proteomes" id="UP000655830"/>
    </source>
</evidence>
<protein>
    <recommendedName>
        <fullName evidence="3">DUF1292 domain-containing protein</fullName>
    </recommendedName>
</protein>
<dbReference type="EMBL" id="JACRSY010000018">
    <property type="protein sequence ID" value="MBC8580232.1"/>
    <property type="molecule type" value="Genomic_DNA"/>
</dbReference>
<evidence type="ECO:0008006" key="3">
    <source>
        <dbReference type="Google" id="ProtNLM"/>
    </source>
</evidence>
<name>A0A926ELE7_9FIRM</name>
<comment type="caution">
    <text evidence="1">The sequence shown here is derived from an EMBL/GenBank/DDBJ whole genome shotgun (WGS) entry which is preliminary data.</text>
</comment>
<reference evidence="1" key="1">
    <citation type="submission" date="2020-08" db="EMBL/GenBank/DDBJ databases">
        <title>Genome public.</title>
        <authorList>
            <person name="Liu C."/>
            <person name="Sun Q."/>
        </authorList>
    </citation>
    <scope>NUCLEOTIDE SEQUENCE</scope>
    <source>
        <strain evidence="1">NSJ-12</strain>
    </source>
</reference>
<keyword evidence="2" id="KW-1185">Reference proteome</keyword>